<evidence type="ECO:0000256" key="1">
    <source>
        <dbReference type="SAM" id="SignalP"/>
    </source>
</evidence>
<reference evidence="2 3" key="1">
    <citation type="submission" date="2019-12" db="EMBL/GenBank/DDBJ databases">
        <title>Genomic-based taxomic classification of the family Erythrobacteraceae.</title>
        <authorList>
            <person name="Xu L."/>
        </authorList>
    </citation>
    <scope>NUCLEOTIDE SEQUENCE [LARGE SCALE GENOMIC DNA]</scope>
    <source>
        <strain evidence="2 3">H32</strain>
    </source>
</reference>
<dbReference type="Proteomes" id="UP000444401">
    <property type="component" value="Unassembled WGS sequence"/>
</dbReference>
<evidence type="ECO:0000313" key="2">
    <source>
        <dbReference type="EMBL" id="MXO67616.1"/>
    </source>
</evidence>
<evidence type="ECO:0008006" key="4">
    <source>
        <dbReference type="Google" id="ProtNLM"/>
    </source>
</evidence>
<name>A0ABW9URV9_9SPHN</name>
<feature type="signal peptide" evidence="1">
    <location>
        <begin position="1"/>
        <end position="31"/>
    </location>
</feature>
<accession>A0ABW9URV9</accession>
<feature type="chain" id="PRO_5045813729" description="DUF4398 domain-containing protein" evidence="1">
    <location>
        <begin position="32"/>
        <end position="179"/>
    </location>
</feature>
<evidence type="ECO:0000313" key="3">
    <source>
        <dbReference type="Proteomes" id="UP000444401"/>
    </source>
</evidence>
<dbReference type="EMBL" id="WTYO01000001">
    <property type="protein sequence ID" value="MXO67616.1"/>
    <property type="molecule type" value="Genomic_DNA"/>
</dbReference>
<comment type="caution">
    <text evidence="2">The sequence shown here is derived from an EMBL/GenBank/DDBJ whole genome shotgun (WGS) entry which is preliminary data.</text>
</comment>
<keyword evidence="3" id="KW-1185">Reference proteome</keyword>
<keyword evidence="1" id="KW-0732">Signal</keyword>
<protein>
    <recommendedName>
        <fullName evidence="4">DUF4398 domain-containing protein</fullName>
    </recommendedName>
</protein>
<dbReference type="RefSeq" id="WP_160732251.1">
    <property type="nucleotide sequence ID" value="NZ_CP139719.1"/>
</dbReference>
<proteinExistence type="predicted"/>
<organism evidence="2 3">
    <name type="scientific">Pelagerythrobacter marinus</name>
    <dbReference type="NCBI Taxonomy" id="538382"/>
    <lineage>
        <taxon>Bacteria</taxon>
        <taxon>Pseudomonadati</taxon>
        <taxon>Pseudomonadota</taxon>
        <taxon>Alphaproteobacteria</taxon>
        <taxon>Sphingomonadales</taxon>
        <taxon>Erythrobacteraceae</taxon>
        <taxon>Pelagerythrobacter</taxon>
    </lineage>
</organism>
<gene>
    <name evidence="2" type="ORF">GRI72_02065</name>
</gene>
<sequence length="179" mass="18241">MRPAAIRPAPTARAPRHIAALLLAAPLAACAAGGGDYPSLAIRDAERVGGSLEAPEPADPPPAPAPPSAELLARVAQLRAEGESAHSAFREALPTARRAVRAAGGAPVETDRYAAAQVALADLDSHRSRTAIALGDLDALYAQATLTFEARAPIAAARDAVTALVGEQDAILARLRAAL</sequence>